<sequence>MSQDETDNLEAGKDGEEQVQNSPEQDVPMQTEESEPVADAESIQVTEKDFFKDAACIEVARCSWDRPIRQNYLQGCRLVTGRHVRSDGG</sequence>
<proteinExistence type="predicted"/>
<dbReference type="AlphaFoldDB" id="A0A182K9K2"/>
<protein>
    <submittedName>
        <fullName evidence="2">Uncharacterized protein</fullName>
    </submittedName>
</protein>
<reference evidence="3" key="1">
    <citation type="submission" date="2013-03" db="EMBL/GenBank/DDBJ databases">
        <title>The Genome Sequence of Anopheles christyi ACHKN1017.</title>
        <authorList>
            <consortium name="The Broad Institute Genomics Platform"/>
            <person name="Neafsey D.E."/>
            <person name="Besansky N."/>
            <person name="Walker B."/>
            <person name="Young S.K."/>
            <person name="Zeng Q."/>
            <person name="Gargeya S."/>
            <person name="Fitzgerald M."/>
            <person name="Haas B."/>
            <person name="Abouelleil A."/>
            <person name="Allen A.W."/>
            <person name="Alvarado L."/>
            <person name="Arachchi H.M."/>
            <person name="Berlin A.M."/>
            <person name="Chapman S.B."/>
            <person name="Gainer-Dewar J."/>
            <person name="Goldberg J."/>
            <person name="Griggs A."/>
            <person name="Gujja S."/>
            <person name="Hansen M."/>
            <person name="Howarth C."/>
            <person name="Imamovic A."/>
            <person name="Ireland A."/>
            <person name="Larimer J."/>
            <person name="McCowan C."/>
            <person name="Murphy C."/>
            <person name="Pearson M."/>
            <person name="Poon T.W."/>
            <person name="Priest M."/>
            <person name="Roberts A."/>
            <person name="Saif S."/>
            <person name="Shea T."/>
            <person name="Sisk P."/>
            <person name="Sykes S."/>
            <person name="Wortman J."/>
            <person name="Nusbaum C."/>
            <person name="Birren B."/>
        </authorList>
    </citation>
    <scope>NUCLEOTIDE SEQUENCE [LARGE SCALE GENOMIC DNA]</scope>
    <source>
        <strain evidence="3">ACHKN1017</strain>
    </source>
</reference>
<name>A0A182K9K2_9DIPT</name>
<evidence type="ECO:0000313" key="3">
    <source>
        <dbReference type="Proteomes" id="UP000075881"/>
    </source>
</evidence>
<dbReference type="EnsemblMetazoa" id="ACHR007439-RA">
    <property type="protein sequence ID" value="ACHR007439-PA"/>
    <property type="gene ID" value="ACHR007439"/>
</dbReference>
<dbReference type="Proteomes" id="UP000075881">
    <property type="component" value="Unassembled WGS sequence"/>
</dbReference>
<feature type="region of interest" description="Disordered" evidence="1">
    <location>
        <begin position="1"/>
        <end position="40"/>
    </location>
</feature>
<dbReference type="VEuPathDB" id="VectorBase:ACHR007439"/>
<evidence type="ECO:0000256" key="1">
    <source>
        <dbReference type="SAM" id="MobiDB-lite"/>
    </source>
</evidence>
<organism evidence="2 3">
    <name type="scientific">Anopheles christyi</name>
    <dbReference type="NCBI Taxonomy" id="43041"/>
    <lineage>
        <taxon>Eukaryota</taxon>
        <taxon>Metazoa</taxon>
        <taxon>Ecdysozoa</taxon>
        <taxon>Arthropoda</taxon>
        <taxon>Hexapoda</taxon>
        <taxon>Insecta</taxon>
        <taxon>Pterygota</taxon>
        <taxon>Neoptera</taxon>
        <taxon>Endopterygota</taxon>
        <taxon>Diptera</taxon>
        <taxon>Nematocera</taxon>
        <taxon>Culicoidea</taxon>
        <taxon>Culicidae</taxon>
        <taxon>Anophelinae</taxon>
        <taxon>Anopheles</taxon>
    </lineage>
</organism>
<dbReference type="STRING" id="43041.A0A182K9K2"/>
<reference evidence="2" key="2">
    <citation type="submission" date="2020-05" db="UniProtKB">
        <authorList>
            <consortium name="EnsemblMetazoa"/>
        </authorList>
    </citation>
    <scope>IDENTIFICATION</scope>
    <source>
        <strain evidence="2">ACHKN1017</strain>
    </source>
</reference>
<accession>A0A182K9K2</accession>
<evidence type="ECO:0000313" key="2">
    <source>
        <dbReference type="EnsemblMetazoa" id="ACHR007439-PA"/>
    </source>
</evidence>
<keyword evidence="3" id="KW-1185">Reference proteome</keyword>